<keyword evidence="6" id="KW-1185">Reference proteome</keyword>
<dbReference type="InterPro" id="IPR037171">
    <property type="entry name" value="NagB/RpiA_transferase-like"/>
</dbReference>
<organism evidence="5 6">
    <name type="scientific">Roseovarius phycicola</name>
    <dbReference type="NCBI Taxonomy" id="3080976"/>
    <lineage>
        <taxon>Bacteria</taxon>
        <taxon>Pseudomonadati</taxon>
        <taxon>Pseudomonadota</taxon>
        <taxon>Alphaproteobacteria</taxon>
        <taxon>Rhodobacterales</taxon>
        <taxon>Roseobacteraceae</taxon>
        <taxon>Roseovarius</taxon>
    </lineage>
</organism>
<dbReference type="SMART" id="SM01134">
    <property type="entry name" value="DeoRC"/>
    <property type="match status" value="1"/>
</dbReference>
<accession>A0ABZ2HM45</accession>
<dbReference type="PANTHER" id="PTHR30363">
    <property type="entry name" value="HTH-TYPE TRANSCRIPTIONAL REGULATOR SRLR-RELATED"/>
    <property type="match status" value="1"/>
</dbReference>
<gene>
    <name evidence="5" type="ORF">RZ517_17690</name>
</gene>
<dbReference type="SMART" id="SM00420">
    <property type="entry name" value="HTH_DEOR"/>
    <property type="match status" value="1"/>
</dbReference>
<dbReference type="RefSeq" id="WP_338551190.1">
    <property type="nucleotide sequence ID" value="NZ_CP146069.1"/>
</dbReference>
<dbReference type="InterPro" id="IPR001034">
    <property type="entry name" value="DeoR_HTH"/>
</dbReference>
<proteinExistence type="predicted"/>
<dbReference type="EMBL" id="CP146069">
    <property type="protein sequence ID" value="WWR48388.1"/>
    <property type="molecule type" value="Genomic_DNA"/>
</dbReference>
<evidence type="ECO:0000256" key="2">
    <source>
        <dbReference type="ARBA" id="ARBA00023015"/>
    </source>
</evidence>
<dbReference type="SUPFAM" id="SSF100950">
    <property type="entry name" value="NagB/RpiA/CoA transferase-like"/>
    <property type="match status" value="1"/>
</dbReference>
<evidence type="ECO:0000313" key="5">
    <source>
        <dbReference type="EMBL" id="WWR48388.1"/>
    </source>
</evidence>
<dbReference type="InterPro" id="IPR050313">
    <property type="entry name" value="Carb_Metab_HTH_regulators"/>
</dbReference>
<evidence type="ECO:0000313" key="6">
    <source>
        <dbReference type="Proteomes" id="UP001364156"/>
    </source>
</evidence>
<dbReference type="InterPro" id="IPR036390">
    <property type="entry name" value="WH_DNA-bd_sf"/>
</dbReference>
<protein>
    <submittedName>
        <fullName evidence="5">DeoR/GlpR family DNA-binding transcription regulator</fullName>
    </submittedName>
</protein>
<evidence type="ECO:0000256" key="3">
    <source>
        <dbReference type="ARBA" id="ARBA00023163"/>
    </source>
</evidence>
<keyword evidence="1" id="KW-0678">Repressor</keyword>
<feature type="domain" description="HTH deoR-type" evidence="4">
    <location>
        <begin position="3"/>
        <end position="58"/>
    </location>
</feature>
<reference evidence="5 6" key="1">
    <citation type="submission" date="2023-10" db="EMBL/GenBank/DDBJ databases">
        <title>Roseovarius strain S88 nov., isolated from a marine algae.</title>
        <authorList>
            <person name="Lee M.W."/>
            <person name="Lee J.K."/>
            <person name="Kim J.M."/>
            <person name="Choi D.G."/>
            <person name="Baek J.H."/>
            <person name="Bayburt H."/>
            <person name="Jung J.J."/>
            <person name="Han D.M."/>
            <person name="Jeon C.O."/>
        </authorList>
    </citation>
    <scope>NUCLEOTIDE SEQUENCE [LARGE SCALE GENOMIC DNA]</scope>
    <source>
        <strain evidence="5 6">S88</strain>
    </source>
</reference>
<dbReference type="PANTHER" id="PTHR30363:SF4">
    <property type="entry name" value="GLYCEROL-3-PHOSPHATE REGULON REPRESSOR"/>
    <property type="match status" value="1"/>
</dbReference>
<keyword evidence="5" id="KW-0238">DNA-binding</keyword>
<keyword evidence="2" id="KW-0805">Transcription regulation</keyword>
<keyword evidence="3" id="KW-0804">Transcription</keyword>
<dbReference type="Pfam" id="PF00455">
    <property type="entry name" value="DeoRC"/>
    <property type="match status" value="1"/>
</dbReference>
<dbReference type="InterPro" id="IPR014036">
    <property type="entry name" value="DeoR-like_C"/>
</dbReference>
<dbReference type="Pfam" id="PF08220">
    <property type="entry name" value="HTH_DeoR"/>
    <property type="match status" value="1"/>
</dbReference>
<name>A0ABZ2HM45_9RHOB</name>
<evidence type="ECO:0000256" key="1">
    <source>
        <dbReference type="ARBA" id="ARBA00022491"/>
    </source>
</evidence>
<dbReference type="Proteomes" id="UP001364156">
    <property type="component" value="Chromosome"/>
</dbReference>
<evidence type="ECO:0000259" key="4">
    <source>
        <dbReference type="PROSITE" id="PS51000"/>
    </source>
</evidence>
<dbReference type="SUPFAM" id="SSF46785">
    <property type="entry name" value="Winged helix' DNA-binding domain"/>
    <property type="match status" value="1"/>
</dbReference>
<sequence length="259" mass="28158">MGQTLRKPEIISIARREGKVTVDMLVSHFGVTPQTIRRDLTELADAGQLERVHGGAVLPSTTVNLGYSERRELNQPAKVDIARLCARHIPHDCSVFLNIGTTTEAIATELLHHQGLLVVTNNTNIALILSANPNVEVVVTGGNLRRSDGGLVGELAKQTIEQFRFDLAVIGCSALSEDGDILDFDIQEVGVSKAIIRQSQAVFLAADASKFERRAPAKIADLSEVDVFFTNRPLSHRCARFCATHGTTIEVTKETPVLT</sequence>
<dbReference type="PROSITE" id="PS51000">
    <property type="entry name" value="HTH_DEOR_2"/>
    <property type="match status" value="1"/>
</dbReference>
<dbReference type="PRINTS" id="PR00037">
    <property type="entry name" value="HTHLACR"/>
</dbReference>
<dbReference type="GO" id="GO:0003677">
    <property type="term" value="F:DNA binding"/>
    <property type="evidence" value="ECO:0007669"/>
    <property type="project" value="UniProtKB-KW"/>
</dbReference>